<feature type="binding site" evidence="14">
    <location>
        <position position="721"/>
    </location>
    <ligand>
        <name>Mg(2+)</name>
        <dbReference type="ChEBI" id="CHEBI:18420"/>
    </ligand>
</feature>
<feature type="binding site" evidence="14">
    <location>
        <position position="682"/>
    </location>
    <ligand>
        <name>Mg(2+)</name>
        <dbReference type="ChEBI" id="CHEBI:18420"/>
    </ligand>
</feature>
<dbReference type="GO" id="GO:0005524">
    <property type="term" value="F:ATP binding"/>
    <property type="evidence" value="ECO:0007669"/>
    <property type="project" value="UniProtKB-UniRule"/>
</dbReference>
<keyword evidence="6 14" id="KW-0479">Metal-binding</keyword>
<dbReference type="PROSITE" id="PS51273">
    <property type="entry name" value="GATASE_TYPE_1"/>
    <property type="match status" value="1"/>
</dbReference>
<dbReference type="Gene3D" id="3.40.50.880">
    <property type="match status" value="1"/>
</dbReference>
<dbReference type="GO" id="GO:0006189">
    <property type="term" value="P:'de novo' IMP biosynthetic process"/>
    <property type="evidence" value="ECO:0007669"/>
    <property type="project" value="UniProtKB-UniRule"/>
</dbReference>
<feature type="domain" description="Phosphoribosylformylglycinamidine synthase N-terminal" evidence="17">
    <location>
        <begin position="40"/>
        <end position="157"/>
    </location>
</feature>
<dbReference type="InterPro" id="IPR029062">
    <property type="entry name" value="Class_I_gatase-like"/>
</dbReference>
<dbReference type="CDD" id="cd01740">
    <property type="entry name" value="GATase1_FGAR_AT"/>
    <property type="match status" value="1"/>
</dbReference>
<keyword evidence="9 14" id="KW-0067">ATP-binding</keyword>
<dbReference type="InterPro" id="IPR036921">
    <property type="entry name" value="PurM-like_N_sf"/>
</dbReference>
<evidence type="ECO:0000256" key="5">
    <source>
        <dbReference type="ARBA" id="ARBA00022598"/>
    </source>
</evidence>
<sequence>MQSQEIIHIAGGPAYSKFRKERLLGRLQTVNSQIKDIHSEYIHIVWCEKKITGTEKAILEKILHYGPKAQTLNFKHNSIITIPRPGTISPWASRATDIANHCGLHDVNRIERAIANYIELKDESLLSNDEKKQLSLLLHDRMTEISIFDLNEAQSLFSHLPPKPIQYAKILEGGKKILNDFNKNLGLALSEDEIDYLFNYFTSIKRNPTDAELMMFAQANSEHCRHKIFNADWVIDGKTQSKSLFGMIKNTHQLHPGNTIVAYSDNSSIVEGAKVNRFYPNQNGVYEDHKELTHFIMKVETHNHPTAISPFSGAATGAGGEIRDEGATGRGSKPKAGLTGFSVSNLRIPDFIQPWEKEIYGAPSRISSALQIMIDGPIGGASYNNEFGRPNITGYFRTLEIKHNDEVKGFHKPIMLAGGIGSINDIHTKKHAIPPGALIIQLGGPAMLIGLGGGAASSMGTGFNAENLDFDSVQRGNPELQRRAQEVIDRCWQLGKDNPILSIHDVGAGGLSNAFPELVNDGGVGATFQLRSINNEEPSMSPRELWCNEAQERYVLAIIDKDLDLFKSLCERERCPFAIVGVAKNDKQLIVEDSLLKKDVVHMDLSTLLGKPPKMTRNVQRKEKALKRFITENIDIKDAAYRVLRYPAVANKMFLIHIGDRSVTGLIARDQLVGPWQVPVADVAVTLSSFDSLLGEAFAIGEKTPIAMIDAKASVRMALGEAITNLSAASIHHLEDIKLSANWMASADHEGEDAALFDAVEEIGMRLCPDLGISIPVGKDSMSMKTAWLDGTKEKTVVSPLSLIVSAFAPVFDARKTLTPTLNRNLKDSGLIFIDLGFGKNRLGASAFNLVFNEVGDIPPNLDDAKTLKAFFDVIQILKNENVIEAYHDRSDGGLFATLTEMAFAGRCGLDIDLTHCGDDIKAILFNEELGAVIQVQTEYISSTLIKIHEALNQHTFLIGSISPNQTIHIKHKNETVLKETRSNLQSAWSETTFKMQSMRDNPECALEEFSQISDDLDPGINPKFDFEIPQSFAIKKTKPKIAILREQGVNGHVEMAAAFSTAGFEAHDVHMSDIIEGQKSLTDFSALVACGGFSYGDVLGAGEGWAKSILFNSKTRDAFAAFFSRPDTIALGICNGCQMMSNLKEIIPGSTSWPHFVKNRSEQFEARFVSVEILKSNSVFFTGMDGSILPIAVAHGEGYTEYQNQTQMNDVLNHQLATLRYVDNYQKGTSTYPMNPNGSPEGITGFTSVNGRFSIMMPHPERVFRVTQNSWHPEAWNELAPWYKMFANAYQFFN</sequence>
<feature type="binding site" evidence="14">
    <location>
        <position position="725"/>
    </location>
    <ligand>
        <name>Mg(2+)</name>
        <dbReference type="ChEBI" id="CHEBI:18420"/>
    </ligand>
</feature>
<gene>
    <name evidence="14 19" type="primary">purL</name>
    <name evidence="19" type="ORF">BN1208_0413</name>
</gene>
<dbReference type="HAMAP" id="MF_00419">
    <property type="entry name" value="PurL_1"/>
    <property type="match status" value="1"/>
</dbReference>
<dbReference type="UniPathway" id="UPA00074">
    <property type="reaction ID" value="UER00128"/>
</dbReference>
<evidence type="ECO:0000256" key="13">
    <source>
        <dbReference type="ARBA" id="ARBA00057317"/>
    </source>
</evidence>
<feature type="domain" description="Phosphoribosylformylglycinamidine synthase linker" evidence="16">
    <location>
        <begin position="178"/>
        <end position="227"/>
    </location>
</feature>
<dbReference type="FunFam" id="3.30.1330.10:FF:000002">
    <property type="entry name" value="Phosphoribosylformylglycinamidine synthase"/>
    <property type="match status" value="1"/>
</dbReference>
<dbReference type="NCBIfam" id="TIGR01735">
    <property type="entry name" value="FGAM_synt"/>
    <property type="match status" value="1"/>
</dbReference>
<accession>A0A0D6EV04</accession>
<dbReference type="Pfam" id="PF02769">
    <property type="entry name" value="AIRS_C"/>
    <property type="match status" value="2"/>
</dbReference>
<comment type="subcellular location">
    <subcellularLocation>
        <location evidence="1 14">Cytoplasm</location>
    </subcellularLocation>
</comment>
<evidence type="ECO:0000259" key="16">
    <source>
        <dbReference type="Pfam" id="PF18072"/>
    </source>
</evidence>
<dbReference type="SUPFAM" id="SSF109736">
    <property type="entry name" value="FGAM synthase PurL, linker domain"/>
    <property type="match status" value="1"/>
</dbReference>
<keyword evidence="11 14" id="KW-0315">Glutamine amidotransferase</keyword>
<dbReference type="Pfam" id="PF13507">
    <property type="entry name" value="GATase_5"/>
    <property type="match status" value="1"/>
</dbReference>
<feature type="active site" evidence="14">
    <location>
        <position position="1262"/>
    </location>
</feature>
<evidence type="ECO:0000256" key="8">
    <source>
        <dbReference type="ARBA" id="ARBA00022755"/>
    </source>
</evidence>
<keyword evidence="4 14" id="KW-0963">Cytoplasm</keyword>
<dbReference type="CDD" id="cd02203">
    <property type="entry name" value="PurL_repeat1"/>
    <property type="match status" value="1"/>
</dbReference>
<evidence type="ECO:0000313" key="19">
    <source>
        <dbReference type="EMBL" id="CEZ19306.1"/>
    </source>
</evidence>
<feature type="binding site" evidence="14">
    <location>
        <position position="889"/>
    </location>
    <ligand>
        <name>Mg(2+)</name>
        <dbReference type="ChEBI" id="CHEBI:18420"/>
    </ligand>
</feature>
<dbReference type="SMART" id="SM01211">
    <property type="entry name" value="GATase_5"/>
    <property type="match status" value="1"/>
</dbReference>
<evidence type="ECO:0000256" key="2">
    <source>
        <dbReference type="ARBA" id="ARBA00004920"/>
    </source>
</evidence>
<dbReference type="SUPFAM" id="SSF56042">
    <property type="entry name" value="PurM C-terminal domain-like"/>
    <property type="match status" value="2"/>
</dbReference>
<dbReference type="InterPro" id="IPR036604">
    <property type="entry name" value="PurS-like_sf"/>
</dbReference>
<dbReference type="SUPFAM" id="SSF82697">
    <property type="entry name" value="PurS-like"/>
    <property type="match status" value="1"/>
</dbReference>
<dbReference type="InterPro" id="IPR010918">
    <property type="entry name" value="PurM-like_C_dom"/>
</dbReference>
<dbReference type="HOGENOM" id="CLU_001031_0_2_4"/>
<dbReference type="Gene3D" id="3.90.650.10">
    <property type="entry name" value="PurM-like C-terminal domain"/>
    <property type="match status" value="2"/>
</dbReference>
<dbReference type="InterPro" id="IPR041609">
    <property type="entry name" value="PurL_linker"/>
</dbReference>
<dbReference type="Gene3D" id="1.10.8.750">
    <property type="entry name" value="Phosphoribosylformylglycinamidine synthase, linker domain"/>
    <property type="match status" value="1"/>
</dbReference>
<dbReference type="PANTHER" id="PTHR10099:SF1">
    <property type="entry name" value="PHOSPHORIBOSYLFORMYLGLYCINAMIDINE SYNTHASE"/>
    <property type="match status" value="1"/>
</dbReference>
<dbReference type="KEGG" id="mbat:BN1208_0413"/>
<feature type="domain" description="PurM-like C-terminal" evidence="15">
    <location>
        <begin position="435"/>
        <end position="592"/>
    </location>
</feature>
<dbReference type="FunFam" id="1.10.8.750:FF:000002">
    <property type="entry name" value="Phosphoribosylformylglycinamidine synthase"/>
    <property type="match status" value="1"/>
</dbReference>
<keyword evidence="5 14" id="KW-0436">Ligase</keyword>
<comment type="pathway">
    <text evidence="2 14">Purine metabolism; IMP biosynthesis via de novo pathway; 5-amino-1-(5-phospho-D-ribosyl)imidazole from N(2)-formyl-N(1)-(5-phospho-D-ribosyl)glycinamide: step 1/2.</text>
</comment>
<name>A0A0D6EV04_9PROT</name>
<feature type="binding site" evidence="14">
    <location>
        <begin position="393"/>
        <end position="395"/>
    </location>
    <ligand>
        <name>ATP</name>
        <dbReference type="ChEBI" id="CHEBI:30616"/>
    </ligand>
</feature>
<keyword evidence="20" id="KW-1185">Reference proteome</keyword>
<organism evidence="19 20">
    <name type="scientific">Candidatus Methylopumilus planktonicus</name>
    <dbReference type="NCBI Taxonomy" id="1581557"/>
    <lineage>
        <taxon>Bacteria</taxon>
        <taxon>Pseudomonadati</taxon>
        <taxon>Pseudomonadota</taxon>
        <taxon>Betaproteobacteria</taxon>
        <taxon>Nitrosomonadales</taxon>
        <taxon>Methylophilaceae</taxon>
        <taxon>Candidatus Methylopumilus</taxon>
    </lineage>
</organism>
<evidence type="ECO:0000256" key="3">
    <source>
        <dbReference type="ARBA" id="ARBA00008608"/>
    </source>
</evidence>
<dbReference type="GO" id="GO:0004642">
    <property type="term" value="F:phosphoribosylformylglycinamidine synthase activity"/>
    <property type="evidence" value="ECO:0007669"/>
    <property type="project" value="UniProtKB-UniRule"/>
</dbReference>
<evidence type="ECO:0000256" key="9">
    <source>
        <dbReference type="ARBA" id="ARBA00022840"/>
    </source>
</evidence>
<dbReference type="FunFam" id="3.90.650.10:FF:000024">
    <property type="entry name" value="Phosphoribosylformylglycinamidine synthase"/>
    <property type="match status" value="1"/>
</dbReference>
<keyword evidence="7 14" id="KW-0547">Nucleotide-binding</keyword>
<evidence type="ECO:0000313" key="20">
    <source>
        <dbReference type="Proteomes" id="UP000064007"/>
    </source>
</evidence>
<dbReference type="SUPFAM" id="SSF55326">
    <property type="entry name" value="PurM N-terminal domain-like"/>
    <property type="match status" value="2"/>
</dbReference>
<proteinExistence type="inferred from homology"/>
<dbReference type="OrthoDB" id="9804441at2"/>
<feature type="binding site" evidence="14">
    <location>
        <begin position="313"/>
        <end position="324"/>
    </location>
    <ligand>
        <name>ATP</name>
        <dbReference type="ChEBI" id="CHEBI:30616"/>
    </ligand>
</feature>
<dbReference type="STRING" id="1581557.BN1208_0413"/>
<evidence type="ECO:0000256" key="4">
    <source>
        <dbReference type="ARBA" id="ARBA00022490"/>
    </source>
</evidence>
<dbReference type="InterPro" id="IPR055181">
    <property type="entry name" value="FGAR-AT_PurM_N-like"/>
</dbReference>
<dbReference type="InterPro" id="IPR010073">
    <property type="entry name" value="PurL_large"/>
</dbReference>
<comment type="similarity">
    <text evidence="3 14">In the N-terminal section; belongs to the FGAMS family.</text>
</comment>
<evidence type="ECO:0000256" key="1">
    <source>
        <dbReference type="ARBA" id="ARBA00004496"/>
    </source>
</evidence>
<dbReference type="FunFam" id="3.30.1330.10:FF:000005">
    <property type="entry name" value="Phosphoribosylformylglycinamidine synthase"/>
    <property type="match status" value="1"/>
</dbReference>
<comment type="catalytic activity">
    <reaction evidence="12 14">
        <text>N(2)-formyl-N(1)-(5-phospho-beta-D-ribosyl)glycinamide + L-glutamine + ATP + H2O = 2-formamido-N(1)-(5-O-phospho-beta-D-ribosyl)acetamidine + L-glutamate + ADP + phosphate + H(+)</text>
        <dbReference type="Rhea" id="RHEA:17129"/>
        <dbReference type="ChEBI" id="CHEBI:15377"/>
        <dbReference type="ChEBI" id="CHEBI:15378"/>
        <dbReference type="ChEBI" id="CHEBI:29985"/>
        <dbReference type="ChEBI" id="CHEBI:30616"/>
        <dbReference type="ChEBI" id="CHEBI:43474"/>
        <dbReference type="ChEBI" id="CHEBI:58359"/>
        <dbReference type="ChEBI" id="CHEBI:147286"/>
        <dbReference type="ChEBI" id="CHEBI:147287"/>
        <dbReference type="ChEBI" id="CHEBI:456216"/>
        <dbReference type="EC" id="6.3.5.3"/>
    </reaction>
</comment>
<feature type="active site" evidence="14">
    <location>
        <position position="1260"/>
    </location>
</feature>
<dbReference type="InterPro" id="IPR036676">
    <property type="entry name" value="PurM-like_C_sf"/>
</dbReference>
<protein>
    <recommendedName>
        <fullName evidence="14">Phosphoribosylformylglycinamidine synthase</fullName>
        <shortName evidence="14">FGAM synthase</shortName>
        <shortName evidence="14">FGAMS</shortName>
        <ecNumber evidence="14">6.3.5.3</ecNumber>
    </recommendedName>
    <alternativeName>
        <fullName evidence="14">Formylglycinamide ribonucleotide amidotransferase</fullName>
        <shortName evidence="14">FGAR amidotransferase</shortName>
        <shortName evidence="14">FGAR-AT</shortName>
    </alternativeName>
</protein>
<dbReference type="EMBL" id="LN827929">
    <property type="protein sequence ID" value="CEZ19306.1"/>
    <property type="molecule type" value="Genomic_DNA"/>
</dbReference>
<comment type="subunit">
    <text evidence="14">Monomer.</text>
</comment>
<evidence type="ECO:0000256" key="11">
    <source>
        <dbReference type="ARBA" id="ARBA00022962"/>
    </source>
</evidence>
<dbReference type="Gene3D" id="3.30.1330.10">
    <property type="entry name" value="PurM-like, N-terminal domain"/>
    <property type="match status" value="2"/>
</dbReference>
<dbReference type="Proteomes" id="UP000064007">
    <property type="component" value="Chromosome 1"/>
</dbReference>
<dbReference type="Pfam" id="PF18072">
    <property type="entry name" value="FGAR-AT_linker"/>
    <property type="match status" value="1"/>
</dbReference>
<feature type="binding site" evidence="14">
    <location>
        <position position="681"/>
    </location>
    <ligand>
        <name>ATP</name>
        <dbReference type="ChEBI" id="CHEBI:30616"/>
    </ligand>
</feature>
<dbReference type="GO" id="GO:0046872">
    <property type="term" value="F:metal ion binding"/>
    <property type="evidence" value="ECO:0007669"/>
    <property type="project" value="UniProtKB-KW"/>
</dbReference>
<feature type="active site" description="Nucleophile" evidence="14">
    <location>
        <position position="1135"/>
    </location>
</feature>
<dbReference type="EC" id="6.3.5.3" evidence="14"/>
<dbReference type="Pfam" id="PF18076">
    <property type="entry name" value="FGAR-AT_N"/>
    <property type="match status" value="1"/>
</dbReference>
<dbReference type="PANTHER" id="PTHR10099">
    <property type="entry name" value="PHOSPHORIBOSYLFORMYLGLYCINAMIDINE SYNTHASE"/>
    <property type="match status" value="1"/>
</dbReference>
<comment type="function">
    <text evidence="13 14">Phosphoribosylformylglycinamidine synthase involved in the purines biosynthetic pathway. Catalyzes the ATP-dependent conversion of formylglycinamide ribonucleotide (FGAR) and glutamine to yield formylglycinamidine ribonucleotide (FGAM) and glutamate.</text>
</comment>
<evidence type="ECO:0000256" key="12">
    <source>
        <dbReference type="ARBA" id="ARBA00052585"/>
    </source>
</evidence>
<evidence type="ECO:0000259" key="15">
    <source>
        <dbReference type="Pfam" id="PF02769"/>
    </source>
</evidence>
<dbReference type="NCBIfam" id="NF003672">
    <property type="entry name" value="PRK05297.1"/>
    <property type="match status" value="1"/>
</dbReference>
<feature type="domain" description="FGAR-AT PurM N-terminal-like" evidence="18">
    <location>
        <begin position="651"/>
        <end position="810"/>
    </location>
</feature>
<evidence type="ECO:0000259" key="18">
    <source>
        <dbReference type="Pfam" id="PF22689"/>
    </source>
</evidence>
<keyword evidence="8 14" id="KW-0658">Purine biosynthesis</keyword>
<evidence type="ECO:0000259" key="17">
    <source>
        <dbReference type="Pfam" id="PF18076"/>
    </source>
</evidence>
<dbReference type="CDD" id="cd02204">
    <property type="entry name" value="PurL_repeat2"/>
    <property type="match status" value="1"/>
</dbReference>
<dbReference type="FunFam" id="3.40.50.880:FF:000008">
    <property type="entry name" value="Phosphoribosylformylglycinamidine synthase"/>
    <property type="match status" value="1"/>
</dbReference>
<evidence type="ECO:0000256" key="7">
    <source>
        <dbReference type="ARBA" id="ARBA00022741"/>
    </source>
</evidence>
<evidence type="ECO:0000256" key="6">
    <source>
        <dbReference type="ARBA" id="ARBA00022723"/>
    </source>
</evidence>
<feature type="binding site" evidence="14">
    <location>
        <position position="891"/>
    </location>
    <ligand>
        <name>ATP</name>
        <dbReference type="ChEBI" id="CHEBI:30616"/>
    </ligand>
</feature>
<keyword evidence="10 14" id="KW-0460">Magnesium</keyword>
<dbReference type="GO" id="GO:0005737">
    <property type="term" value="C:cytoplasm"/>
    <property type="evidence" value="ECO:0007669"/>
    <property type="project" value="UniProtKB-SubCell"/>
</dbReference>
<feature type="domain" description="PurM-like C-terminal" evidence="15">
    <location>
        <begin position="838"/>
        <end position="963"/>
    </location>
</feature>
<reference evidence="20" key="1">
    <citation type="submission" date="2014-12" db="EMBL/GenBank/DDBJ databases">
        <authorList>
            <person name="Salcher M.M."/>
        </authorList>
    </citation>
    <scope>NUCLEOTIDE SEQUENCE [LARGE SCALE GENOMIC DNA]</scope>
    <source>
        <strain evidence="20">MMS-10A-171</strain>
    </source>
</reference>
<dbReference type="RefSeq" id="WP_046487402.1">
    <property type="nucleotide sequence ID" value="NZ_LN827929.1"/>
</dbReference>
<dbReference type="InterPro" id="IPR040707">
    <property type="entry name" value="FGAR-AT_N"/>
</dbReference>
<evidence type="ECO:0000256" key="10">
    <source>
        <dbReference type="ARBA" id="ARBA00022842"/>
    </source>
</evidence>
<dbReference type="SUPFAM" id="SSF52317">
    <property type="entry name" value="Class I glutamine amidotransferase-like"/>
    <property type="match status" value="1"/>
</dbReference>
<evidence type="ECO:0000256" key="14">
    <source>
        <dbReference type="HAMAP-Rule" id="MF_00419"/>
    </source>
</evidence>
<dbReference type="Pfam" id="PF22689">
    <property type="entry name" value="FGAR-AT_PurM_N-like"/>
    <property type="match status" value="1"/>
</dbReference>